<evidence type="ECO:0000256" key="12">
    <source>
        <dbReference type="SAM" id="MobiDB-lite"/>
    </source>
</evidence>
<organism evidence="15 17">
    <name type="scientific">Drosophila pseudoobscura pseudoobscura</name>
    <name type="common">Fruit fly</name>
    <dbReference type="NCBI Taxonomy" id="46245"/>
    <lineage>
        <taxon>Eukaryota</taxon>
        <taxon>Metazoa</taxon>
        <taxon>Ecdysozoa</taxon>
        <taxon>Arthropoda</taxon>
        <taxon>Hexapoda</taxon>
        <taxon>Insecta</taxon>
        <taxon>Pterygota</taxon>
        <taxon>Neoptera</taxon>
        <taxon>Endopterygota</taxon>
        <taxon>Diptera</taxon>
        <taxon>Brachycera</taxon>
        <taxon>Muscomorpha</taxon>
        <taxon>Ephydroidea</taxon>
        <taxon>Drosophilidae</taxon>
        <taxon>Drosophila</taxon>
        <taxon>Sophophora</taxon>
    </lineage>
</organism>
<dbReference type="GO" id="GO:0034703">
    <property type="term" value="C:cation channel complex"/>
    <property type="evidence" value="ECO:0007669"/>
    <property type="project" value="UniProtKB-ARBA"/>
</dbReference>
<reference evidence="15" key="1">
    <citation type="submission" date="2024-06" db="UniProtKB">
        <authorList>
            <consortium name="RefSeq"/>
        </authorList>
    </citation>
    <scope>NUCLEOTIDE SEQUENCE [LARGE SCALE GENOMIC DNA]</scope>
    <source>
        <strain evidence="16">MV-25-SWS-2005</strain>
        <strain evidence="15">MV2-25</strain>
        <tissue evidence="16">Whole body</tissue>
    </source>
</reference>
<dbReference type="RefSeq" id="XP_033234320.1">
    <property type="nucleotide sequence ID" value="XM_033378429.1"/>
</dbReference>
<keyword evidence="4 13" id="KW-0812">Transmembrane</keyword>
<keyword evidence="10" id="KW-0407">Ion channel</keyword>
<evidence type="ECO:0000256" key="1">
    <source>
        <dbReference type="ARBA" id="ARBA00004141"/>
    </source>
</evidence>
<keyword evidence="15" id="KW-1185">Reference proteome</keyword>
<dbReference type="SUPFAM" id="SSF48403">
    <property type="entry name" value="Ankyrin repeat"/>
    <property type="match status" value="2"/>
</dbReference>
<reference evidence="17" key="2">
    <citation type="submission" date="2025-04" db="UniProtKB">
        <authorList>
            <consortium name="RefSeq"/>
        </authorList>
    </citation>
    <scope>IDENTIFICATION</scope>
    <source>
        <strain evidence="17">MV-25-SWS-2005</strain>
        <tissue evidence="17">Whole body</tissue>
    </source>
</reference>
<dbReference type="KEGG" id="dpo:6898123"/>
<dbReference type="Pfam" id="PF00520">
    <property type="entry name" value="Ion_trans"/>
    <property type="match status" value="1"/>
</dbReference>
<evidence type="ECO:0000256" key="2">
    <source>
        <dbReference type="ARBA" id="ARBA00022448"/>
    </source>
</evidence>
<name>A0A6I8VTC1_DROPS</name>
<dbReference type="Gene3D" id="1.25.40.20">
    <property type="entry name" value="Ankyrin repeat-containing domain"/>
    <property type="match status" value="2"/>
</dbReference>
<dbReference type="PANTHER" id="PTHR47143">
    <property type="entry name" value="TRANSIENT RECEPTOR POTENTIAL CATION CHANNEL PROTEIN PAINLESS"/>
    <property type="match status" value="1"/>
</dbReference>
<feature type="transmembrane region" description="Helical" evidence="13">
    <location>
        <begin position="593"/>
        <end position="616"/>
    </location>
</feature>
<proteinExistence type="predicted"/>
<dbReference type="PROSITE" id="PS50088">
    <property type="entry name" value="ANK_REPEAT"/>
    <property type="match status" value="1"/>
</dbReference>
<gene>
    <name evidence="16 17" type="primary">pain</name>
</gene>
<keyword evidence="2" id="KW-0813">Transport</keyword>
<evidence type="ECO:0000313" key="15">
    <source>
        <dbReference type="Proteomes" id="UP000001819"/>
    </source>
</evidence>
<keyword evidence="3" id="KW-0716">Sensory transduction</keyword>
<evidence type="ECO:0000313" key="17">
    <source>
        <dbReference type="RefSeq" id="XP_033234320.1"/>
    </source>
</evidence>
<feature type="transmembrane region" description="Helical" evidence="13">
    <location>
        <begin position="712"/>
        <end position="733"/>
    </location>
</feature>
<keyword evidence="7 11" id="KW-0040">ANK repeat</keyword>
<dbReference type="InterPro" id="IPR005821">
    <property type="entry name" value="Ion_trans_dom"/>
</dbReference>
<feature type="transmembrane region" description="Helical" evidence="13">
    <location>
        <begin position="499"/>
        <end position="521"/>
    </location>
</feature>
<feature type="transmembrane region" description="Helical" evidence="13">
    <location>
        <begin position="560"/>
        <end position="581"/>
    </location>
</feature>
<evidence type="ECO:0000256" key="4">
    <source>
        <dbReference type="ARBA" id="ARBA00022692"/>
    </source>
</evidence>
<dbReference type="InterPro" id="IPR036770">
    <property type="entry name" value="Ankyrin_rpt-contain_sf"/>
</dbReference>
<keyword evidence="8" id="KW-0406">Ion transport</keyword>
<feature type="compositionally biased region" description="Basic and acidic residues" evidence="12">
    <location>
        <begin position="667"/>
        <end position="680"/>
    </location>
</feature>
<keyword evidence="9 13" id="KW-0472">Membrane</keyword>
<evidence type="ECO:0000256" key="5">
    <source>
        <dbReference type="ARBA" id="ARBA00022737"/>
    </source>
</evidence>
<keyword evidence="16 17" id="KW-0675">Receptor</keyword>
<evidence type="ECO:0000256" key="9">
    <source>
        <dbReference type="ARBA" id="ARBA00023136"/>
    </source>
</evidence>
<dbReference type="GO" id="GO:0005216">
    <property type="term" value="F:monoatomic ion channel activity"/>
    <property type="evidence" value="ECO:0007669"/>
    <property type="project" value="InterPro"/>
</dbReference>
<accession>A0A6I8VTC1</accession>
<feature type="transmembrane region" description="Helical" evidence="13">
    <location>
        <begin position="636"/>
        <end position="654"/>
    </location>
</feature>
<comment type="subcellular location">
    <subcellularLocation>
        <location evidence="1">Membrane</location>
        <topology evidence="1">Multi-pass membrane protein</topology>
    </subcellularLocation>
</comment>
<evidence type="ECO:0000313" key="16">
    <source>
        <dbReference type="RefSeq" id="XP_002138203.2"/>
    </source>
</evidence>
<feature type="domain" description="Ion transport" evidence="14">
    <location>
        <begin position="502"/>
        <end position="748"/>
    </location>
</feature>
<dbReference type="InterPro" id="IPR052076">
    <property type="entry name" value="TRP_cation_channel"/>
</dbReference>
<evidence type="ECO:0000256" key="6">
    <source>
        <dbReference type="ARBA" id="ARBA00022989"/>
    </source>
</evidence>
<evidence type="ECO:0000256" key="8">
    <source>
        <dbReference type="ARBA" id="ARBA00023065"/>
    </source>
</evidence>
<dbReference type="SMART" id="SM00248">
    <property type="entry name" value="ANK"/>
    <property type="match status" value="7"/>
</dbReference>
<dbReference type="AlphaFoldDB" id="A0A6I8VTC1"/>
<feature type="region of interest" description="Disordered" evidence="12">
    <location>
        <begin position="659"/>
        <end position="681"/>
    </location>
</feature>
<protein>
    <submittedName>
        <fullName evidence="16 17">Transient receptor potential cation channel protein painless</fullName>
    </submittedName>
</protein>
<dbReference type="Gene3D" id="1.10.287.70">
    <property type="match status" value="1"/>
</dbReference>
<dbReference type="Proteomes" id="UP000001819">
    <property type="component" value="Chromosome 3"/>
</dbReference>
<sequence>MSSNNCGFIDPQGQLSAALANRDIREFHTALDSGAQANRQDDRHTTLYEKALSTPGCAQFIEACLSHGCNVNYINQKLNKAAISYAADSRDPSNLAVLLRHGGVQVDRKYSQLTPLNSLAKNLTAENASQVGSCIQLLLEYGASPNLVDQGEFTPLHHVLKNRKIEAGTKLELIRLFLKQPQLDIDSYRNGQVRQMLRDQYPELPLPELREAGAEIDCERLLRTLRDGDENQFEQQFAEYHQNVSGNADNQCNANQEEYQSLLAESIKRGKQRAFEAILETGININPSKLSDISPVELAVIWGNHRALEKLLKHPQLRLTSHSKLLNAVISRLGEQPLDDFCDHQRCFQLLLESDRVDINEADKAGLVPLSYAVKYRNTKVAQELLRQGAYIGARSAFGDLPIQEMDPKVLEEHFDSCITTNGEKPGDQSFEIIINYKNLMRRQRESGQSDRRSIGHPHQLEDEMTPIAYIADSKELRYLLQHPLISSFLFLKWHRLSVIFYLNFLLYSLFTASIITHTLLKFHESDHTALTALFGLFSWIGIVYLIIREVIQLAMSPLLYFRSITNLMEVALIVLSILTCMEASYDKETQRILAVFTILLVSVEFCLLVGSLPVLSISTHMLMLRAVSSSFIKSFALYSIFVLTFSLCFYILFGKPQVDSSSPKDSTPEPAKKGEDDGHFNTFSVPIEALIKTIVMLTGEFDAGDIKFDSVYTYLIFLLFVFFMTIVLFNLLNGLAVSDTQAIKAQAELNGAIVRTNLLTRYEQVLTGRDGHAIVGSEPFRSICQRLMNVYPNYLTLRQISVLPNDGNKVLIPMSDGFELQPLNGKSPASFQPLPTSATQKKKLLDPPVKLLPCCCSVMNGKCAQIDGRTVKLALALIDQKSNTEQRRQRDQISDRRLQIIEHKLENLQFIEQKLDHLLQVLQERT</sequence>
<dbReference type="PANTHER" id="PTHR47143:SF4">
    <property type="entry name" value="TRANSIENT RECEPTOR POTENTIAL CATION CHANNEL PROTEIN PAINLESS"/>
    <property type="match status" value="1"/>
</dbReference>
<evidence type="ECO:0000256" key="7">
    <source>
        <dbReference type="ARBA" id="ARBA00023043"/>
    </source>
</evidence>
<keyword evidence="6 13" id="KW-1133">Transmembrane helix</keyword>
<feature type="transmembrane region" description="Helical" evidence="13">
    <location>
        <begin position="528"/>
        <end position="548"/>
    </location>
</feature>
<evidence type="ECO:0000259" key="14">
    <source>
        <dbReference type="Pfam" id="PF00520"/>
    </source>
</evidence>
<dbReference type="InterPro" id="IPR002110">
    <property type="entry name" value="Ankyrin_rpt"/>
</dbReference>
<feature type="repeat" description="ANK" evidence="11">
    <location>
        <begin position="365"/>
        <end position="397"/>
    </location>
</feature>
<evidence type="ECO:0000256" key="13">
    <source>
        <dbReference type="SAM" id="Phobius"/>
    </source>
</evidence>
<dbReference type="RefSeq" id="XP_002138203.2">
    <property type="nucleotide sequence ID" value="XM_002138167.3"/>
</dbReference>
<evidence type="ECO:0000256" key="11">
    <source>
        <dbReference type="PROSITE-ProRule" id="PRU00023"/>
    </source>
</evidence>
<keyword evidence="5" id="KW-0677">Repeat</keyword>
<evidence type="ECO:0000256" key="3">
    <source>
        <dbReference type="ARBA" id="ARBA00022606"/>
    </source>
</evidence>
<evidence type="ECO:0000256" key="10">
    <source>
        <dbReference type="ARBA" id="ARBA00023303"/>
    </source>
</evidence>